<dbReference type="EMBL" id="CAADFQ010000067">
    <property type="protein sequence ID" value="VFK34302.1"/>
    <property type="molecule type" value="Genomic_DNA"/>
</dbReference>
<gene>
    <name evidence="1" type="ORF">BECKMB1821G_GA0114241_10088</name>
    <name evidence="3" type="ORF">BECKMB1821H_GA0114242_10667</name>
    <name evidence="2" type="ORF">BECKMB1821I_GA0114274_10677</name>
</gene>
<dbReference type="EMBL" id="CAADFO010000008">
    <property type="protein sequence ID" value="VFK24343.1"/>
    <property type="molecule type" value="Genomic_DNA"/>
</dbReference>
<dbReference type="AlphaFoldDB" id="A0A451BED6"/>
<dbReference type="EMBL" id="CAADGH010000066">
    <property type="protein sequence ID" value="VFK76641.1"/>
    <property type="molecule type" value="Genomic_DNA"/>
</dbReference>
<sequence length="64" mass="7229">MPVGFATRILGGLDSRGRFVAGENEGVLYRNHIFPCFHCRHDPVLCKYGLYAKLMRGLYRDVAA</sequence>
<organism evidence="3">
    <name type="scientific">Candidatus Kentrum sp. MB</name>
    <dbReference type="NCBI Taxonomy" id="2138164"/>
    <lineage>
        <taxon>Bacteria</taxon>
        <taxon>Pseudomonadati</taxon>
        <taxon>Pseudomonadota</taxon>
        <taxon>Gammaproteobacteria</taxon>
        <taxon>Candidatus Kentrum</taxon>
    </lineage>
</organism>
<proteinExistence type="predicted"/>
<evidence type="ECO:0000313" key="1">
    <source>
        <dbReference type="EMBL" id="VFK24343.1"/>
    </source>
</evidence>
<evidence type="ECO:0000313" key="2">
    <source>
        <dbReference type="EMBL" id="VFK34302.1"/>
    </source>
</evidence>
<reference evidence="3" key="1">
    <citation type="submission" date="2019-02" db="EMBL/GenBank/DDBJ databases">
        <authorList>
            <person name="Gruber-Vodicka R. H."/>
            <person name="Seah K. B. B."/>
        </authorList>
    </citation>
    <scope>NUCLEOTIDE SEQUENCE</scope>
    <source>
        <strain evidence="1">BECK_BZ197</strain>
        <strain evidence="3">BECK_BZ198</strain>
        <strain evidence="2">BECK_BZ199</strain>
    </source>
</reference>
<evidence type="ECO:0000313" key="3">
    <source>
        <dbReference type="EMBL" id="VFK76641.1"/>
    </source>
</evidence>
<name>A0A451BED6_9GAMM</name>
<protein>
    <submittedName>
        <fullName evidence="3">Uncharacterized protein</fullName>
    </submittedName>
</protein>
<accession>A0A451BED6</accession>